<sequence length="367" mass="39169">MDVPRQNPGAEDRTSRPESRAHAALADLTSALGIENGDVELTGDDPIFPSPYRIGCAGAASLAASALAAARFWENRGGEAQRIGVDARHAAASLRSGKYFEINGVAGPSPFDDWTDYYPVRDGRYVYLQNNAAPHRQAFLSVIGAVDNKVQAFEKTRGWDGGELEDAVHAAGGVAGLVRTAAEWAAHPQGKLIASEPLVRIERIGDAPAPAPSRRAARPLEGLRVLDLTRVIAGPICSRTLASHGADVLRISAAHVADIGLAELETGIGKRSTRLDLRHPDDRTAFEGLLAGTDVVVDGYRPGAMAAHGLTPAAFLIVASALRKTCPAQRQDGERTYPQIDFCRYLTIIQVVECAIIRGYGSDCRHL</sequence>
<dbReference type="PANTHER" id="PTHR48229:SF1">
    <property type="entry name" value="ALPHA METHYLACYL-COA RACEMASE-RELATED"/>
    <property type="match status" value="1"/>
</dbReference>
<name>A0ABV6AIR7_9HYPH</name>
<reference evidence="2 3" key="1">
    <citation type="submission" date="2024-09" db="EMBL/GenBank/DDBJ databases">
        <authorList>
            <person name="Sun Q."/>
            <person name="Mori K."/>
        </authorList>
    </citation>
    <scope>NUCLEOTIDE SEQUENCE [LARGE SCALE GENOMIC DNA]</scope>
    <source>
        <strain evidence="2 3">TBRC 4938</strain>
    </source>
</reference>
<organism evidence="2 3">
    <name type="scientific">Rhizobium puerariae</name>
    <dbReference type="NCBI Taxonomy" id="1585791"/>
    <lineage>
        <taxon>Bacteria</taxon>
        <taxon>Pseudomonadati</taxon>
        <taxon>Pseudomonadota</taxon>
        <taxon>Alphaproteobacteria</taxon>
        <taxon>Hyphomicrobiales</taxon>
        <taxon>Rhizobiaceae</taxon>
        <taxon>Rhizobium/Agrobacterium group</taxon>
        <taxon>Rhizobium</taxon>
    </lineage>
</organism>
<accession>A0ABV6AIR7</accession>
<dbReference type="SUPFAM" id="SSF89796">
    <property type="entry name" value="CoA-transferase family III (CaiB/BaiF)"/>
    <property type="match status" value="2"/>
</dbReference>
<dbReference type="PANTHER" id="PTHR48229">
    <property type="entry name" value="CAIB/BAIF FAMILY ENZYME (AFU_ORTHOLOGUE AFUA_1G05360)-RELATED"/>
    <property type="match status" value="1"/>
</dbReference>
<dbReference type="InterPro" id="IPR052985">
    <property type="entry name" value="CoA-trans_III_biosynth/detox"/>
</dbReference>
<protein>
    <submittedName>
        <fullName evidence="2">CoA transferase</fullName>
    </submittedName>
</protein>
<dbReference type="InterPro" id="IPR023606">
    <property type="entry name" value="CoA-Trfase_III_dom_1_sf"/>
</dbReference>
<dbReference type="GO" id="GO:0016740">
    <property type="term" value="F:transferase activity"/>
    <property type="evidence" value="ECO:0007669"/>
    <property type="project" value="UniProtKB-KW"/>
</dbReference>
<gene>
    <name evidence="2" type="ORF">ACFFP0_16765</name>
</gene>
<feature type="compositionally biased region" description="Basic and acidic residues" evidence="1">
    <location>
        <begin position="10"/>
        <end position="21"/>
    </location>
</feature>
<dbReference type="InterPro" id="IPR044855">
    <property type="entry name" value="CoA-Trfase_III_dom3_sf"/>
</dbReference>
<dbReference type="Pfam" id="PF02515">
    <property type="entry name" value="CoA_transf_3"/>
    <property type="match status" value="1"/>
</dbReference>
<dbReference type="Gene3D" id="3.30.1540.10">
    <property type="entry name" value="formyl-coa transferase, domain 3"/>
    <property type="match status" value="1"/>
</dbReference>
<dbReference type="Proteomes" id="UP001589692">
    <property type="component" value="Unassembled WGS sequence"/>
</dbReference>
<dbReference type="InterPro" id="IPR003673">
    <property type="entry name" value="CoA-Trfase_fam_III"/>
</dbReference>
<evidence type="ECO:0000256" key="1">
    <source>
        <dbReference type="SAM" id="MobiDB-lite"/>
    </source>
</evidence>
<dbReference type="RefSeq" id="WP_377263010.1">
    <property type="nucleotide sequence ID" value="NZ_JBHMAA010000018.1"/>
</dbReference>
<dbReference type="EMBL" id="JBHMAA010000018">
    <property type="protein sequence ID" value="MFB9950509.1"/>
    <property type="molecule type" value="Genomic_DNA"/>
</dbReference>
<evidence type="ECO:0000313" key="3">
    <source>
        <dbReference type="Proteomes" id="UP001589692"/>
    </source>
</evidence>
<comment type="caution">
    <text evidence="2">The sequence shown here is derived from an EMBL/GenBank/DDBJ whole genome shotgun (WGS) entry which is preliminary data.</text>
</comment>
<feature type="region of interest" description="Disordered" evidence="1">
    <location>
        <begin position="1"/>
        <end position="21"/>
    </location>
</feature>
<keyword evidence="2" id="KW-0808">Transferase</keyword>
<evidence type="ECO:0000313" key="2">
    <source>
        <dbReference type="EMBL" id="MFB9950509.1"/>
    </source>
</evidence>
<dbReference type="Gene3D" id="3.40.50.10540">
    <property type="entry name" value="Crotonobetainyl-coa:carnitine coa-transferase, domain 1"/>
    <property type="match status" value="2"/>
</dbReference>
<keyword evidence="3" id="KW-1185">Reference proteome</keyword>
<proteinExistence type="predicted"/>